<protein>
    <submittedName>
        <fullName evidence="1">Uncharacterized protein</fullName>
    </submittedName>
</protein>
<organism evidence="1 2">
    <name type="scientific">Cricetulus griseus</name>
    <name type="common">Chinese hamster</name>
    <name type="synonym">Cricetulus barabensis griseus</name>
    <dbReference type="NCBI Taxonomy" id="10029"/>
    <lineage>
        <taxon>Eukaryota</taxon>
        <taxon>Metazoa</taxon>
        <taxon>Chordata</taxon>
        <taxon>Craniata</taxon>
        <taxon>Vertebrata</taxon>
        <taxon>Euteleostomi</taxon>
        <taxon>Mammalia</taxon>
        <taxon>Eutheria</taxon>
        <taxon>Euarchontoglires</taxon>
        <taxon>Glires</taxon>
        <taxon>Rodentia</taxon>
        <taxon>Myomorpha</taxon>
        <taxon>Muroidea</taxon>
        <taxon>Cricetidae</taxon>
        <taxon>Cricetinae</taxon>
        <taxon>Cricetulus</taxon>
    </lineage>
</organism>
<reference evidence="2" key="1">
    <citation type="journal article" date="2013" name="Nat. Biotechnol.">
        <title>Chinese hamster genome sequenced from sorted chromosomes.</title>
        <authorList>
            <person name="Brinkrolf K."/>
            <person name="Rupp O."/>
            <person name="Laux H."/>
            <person name="Kollin F."/>
            <person name="Ernst W."/>
            <person name="Linke B."/>
            <person name="Kofler R."/>
            <person name="Romand S."/>
            <person name="Hesse F."/>
            <person name="Budach W.E."/>
            <person name="Galosy S."/>
            <person name="Muller D."/>
            <person name="Noll T."/>
            <person name="Wienberg J."/>
            <person name="Jostock T."/>
            <person name="Leonard M."/>
            <person name="Grillari J."/>
            <person name="Tauch A."/>
            <person name="Goesmann A."/>
            <person name="Helk B."/>
            <person name="Mott J.E."/>
            <person name="Puhler A."/>
            <person name="Borth N."/>
        </authorList>
    </citation>
    <scope>NUCLEOTIDE SEQUENCE [LARGE SCALE GENOMIC DNA]</scope>
    <source>
        <strain evidence="2">17A/GY</strain>
    </source>
</reference>
<dbReference type="Proteomes" id="UP000030759">
    <property type="component" value="Unassembled WGS sequence"/>
</dbReference>
<dbReference type="EMBL" id="KE676022">
    <property type="protein sequence ID" value="ERE74485.1"/>
    <property type="molecule type" value="Genomic_DNA"/>
</dbReference>
<accession>A0A061I722</accession>
<proteinExistence type="predicted"/>
<evidence type="ECO:0000313" key="2">
    <source>
        <dbReference type="Proteomes" id="UP000030759"/>
    </source>
</evidence>
<sequence>MRAASECAVLHRTLKSGAKHTPKAGFVCFVSSPTGIKIAQRDIGVSTCGLLKQMNPQSDGNVPRNVFPREGKEGELVCGKRFFTAVPACQTVF</sequence>
<name>A0A061I722_CRIGR</name>
<dbReference type="AlphaFoldDB" id="A0A061I722"/>
<evidence type="ECO:0000313" key="1">
    <source>
        <dbReference type="EMBL" id="ERE74485.1"/>
    </source>
</evidence>
<gene>
    <name evidence="1" type="ORF">H671_4g13401</name>
</gene>